<dbReference type="Pfam" id="PF12833">
    <property type="entry name" value="HTH_18"/>
    <property type="match status" value="1"/>
</dbReference>
<dbReference type="InterPro" id="IPR018060">
    <property type="entry name" value="HTH_AraC"/>
</dbReference>
<dbReference type="PANTHER" id="PTHR11019">
    <property type="entry name" value="HTH-TYPE TRANSCRIPTIONAL REGULATOR NIMR"/>
    <property type="match status" value="1"/>
</dbReference>
<dbReference type="Proteomes" id="UP000198233">
    <property type="component" value="Chromosome"/>
</dbReference>
<keyword evidence="1" id="KW-0678">Repressor</keyword>
<keyword evidence="4" id="KW-0010">Activator</keyword>
<evidence type="ECO:0000256" key="4">
    <source>
        <dbReference type="ARBA" id="ARBA00023159"/>
    </source>
</evidence>
<keyword evidence="3" id="KW-0238">DNA-binding</keyword>
<sequence>MAFIDESSLINLEALEAEVVGIAARLGQHDSGMHSHTKAQLLYAPQGCMTITLEGLHCVLPPTRAAWIPPECRHSVVMERVVDYRSVYFAPHLTQTIANRIQILEVTPLLKALVERMAFWPWDKPAAAMVNTYQLFFEELAQAKESYQALPLPSDRRLQAWLADLQRAPCDVPTLKELGQQLGASSKTISRIFTRQTGMAYQSWRQQWRLQQAIALLATDHQVNDVAYRLGFSSDSAFIAFFKQHTGATPLQYLQPKY</sequence>
<evidence type="ECO:0000313" key="7">
    <source>
        <dbReference type="EMBL" id="ASJ98232.1"/>
    </source>
</evidence>
<dbReference type="KEGG" id="smav:CFF01_17460"/>
<keyword evidence="2" id="KW-0805">Transcription regulation</keyword>
<dbReference type="PANTHER" id="PTHR11019:SF159">
    <property type="entry name" value="TRANSCRIPTIONAL REGULATOR-RELATED"/>
    <property type="match status" value="1"/>
</dbReference>
<evidence type="ECO:0000256" key="1">
    <source>
        <dbReference type="ARBA" id="ARBA00022491"/>
    </source>
</evidence>
<evidence type="ECO:0000256" key="2">
    <source>
        <dbReference type="ARBA" id="ARBA00023015"/>
    </source>
</evidence>
<dbReference type="GO" id="GO:0003700">
    <property type="term" value="F:DNA-binding transcription factor activity"/>
    <property type="evidence" value="ECO:0007669"/>
    <property type="project" value="InterPro"/>
</dbReference>
<dbReference type="EMBL" id="CP022272">
    <property type="protein sequence ID" value="ASJ98232.1"/>
    <property type="molecule type" value="Genomic_DNA"/>
</dbReference>
<dbReference type="SMART" id="SM00342">
    <property type="entry name" value="HTH_ARAC"/>
    <property type="match status" value="1"/>
</dbReference>
<evidence type="ECO:0000256" key="5">
    <source>
        <dbReference type="ARBA" id="ARBA00023163"/>
    </source>
</evidence>
<dbReference type="RefSeq" id="WP_088905625.1">
    <property type="nucleotide sequence ID" value="NZ_CP022272.1"/>
</dbReference>
<dbReference type="SUPFAM" id="SSF51182">
    <property type="entry name" value="RmlC-like cupins"/>
    <property type="match status" value="1"/>
</dbReference>
<accession>A0AAC9U3S5</accession>
<feature type="domain" description="HTH araC/xylS-type" evidence="6">
    <location>
        <begin position="155"/>
        <end position="256"/>
    </location>
</feature>
<keyword evidence="5" id="KW-0804">Transcription</keyword>
<dbReference type="InterPro" id="IPR014710">
    <property type="entry name" value="RmlC-like_jellyroll"/>
</dbReference>
<reference evidence="7 8" key="1">
    <citation type="submission" date="2017-06" db="EMBL/GenBank/DDBJ databases">
        <title>Complete genome sequence of Shewanella marisflavi EP1 associated with anaerobic 2,4-dinitrotoluene reduction and salt tolerance.</title>
        <authorList>
            <person name="Huang J."/>
        </authorList>
    </citation>
    <scope>NUCLEOTIDE SEQUENCE [LARGE SCALE GENOMIC DNA]</scope>
    <source>
        <strain evidence="7 8">EP1</strain>
    </source>
</reference>
<dbReference type="InterPro" id="IPR018062">
    <property type="entry name" value="HTH_AraC-typ_CS"/>
</dbReference>
<dbReference type="PRINTS" id="PR00032">
    <property type="entry name" value="HTHARAC"/>
</dbReference>
<evidence type="ECO:0000259" key="6">
    <source>
        <dbReference type="PROSITE" id="PS01124"/>
    </source>
</evidence>
<name>A0AAC9U3S5_9GAMM</name>
<dbReference type="CDD" id="cd06124">
    <property type="entry name" value="cupin_NimR-like_N"/>
    <property type="match status" value="1"/>
</dbReference>
<evidence type="ECO:0000313" key="8">
    <source>
        <dbReference type="Proteomes" id="UP000198233"/>
    </source>
</evidence>
<dbReference type="AlphaFoldDB" id="A0AAC9U3S5"/>
<dbReference type="FunFam" id="1.10.10.60:FF:000132">
    <property type="entry name" value="AraC family transcriptional regulator"/>
    <property type="match status" value="1"/>
</dbReference>
<protein>
    <submittedName>
        <fullName evidence="7">AraC family transcriptional regulator</fullName>
    </submittedName>
</protein>
<dbReference type="InterPro" id="IPR011051">
    <property type="entry name" value="RmlC_Cupin_sf"/>
</dbReference>
<dbReference type="Pfam" id="PF02311">
    <property type="entry name" value="AraC_binding"/>
    <property type="match status" value="1"/>
</dbReference>
<dbReference type="SUPFAM" id="SSF46689">
    <property type="entry name" value="Homeodomain-like"/>
    <property type="match status" value="1"/>
</dbReference>
<dbReference type="InterPro" id="IPR003313">
    <property type="entry name" value="AraC-bd"/>
</dbReference>
<dbReference type="Gene3D" id="1.10.10.60">
    <property type="entry name" value="Homeodomain-like"/>
    <property type="match status" value="2"/>
</dbReference>
<proteinExistence type="predicted"/>
<organism evidence="7 8">
    <name type="scientific">Shewanella marisflavi</name>
    <dbReference type="NCBI Taxonomy" id="260364"/>
    <lineage>
        <taxon>Bacteria</taxon>
        <taxon>Pseudomonadati</taxon>
        <taxon>Pseudomonadota</taxon>
        <taxon>Gammaproteobacteria</taxon>
        <taxon>Alteromonadales</taxon>
        <taxon>Shewanellaceae</taxon>
        <taxon>Shewanella</taxon>
    </lineage>
</organism>
<evidence type="ECO:0000256" key="3">
    <source>
        <dbReference type="ARBA" id="ARBA00023125"/>
    </source>
</evidence>
<dbReference type="InterPro" id="IPR020449">
    <property type="entry name" value="Tscrpt_reg_AraC-type_HTH"/>
</dbReference>
<dbReference type="Gene3D" id="2.60.120.10">
    <property type="entry name" value="Jelly Rolls"/>
    <property type="match status" value="1"/>
</dbReference>
<dbReference type="PROSITE" id="PS00041">
    <property type="entry name" value="HTH_ARAC_FAMILY_1"/>
    <property type="match status" value="1"/>
</dbReference>
<dbReference type="GO" id="GO:0043565">
    <property type="term" value="F:sequence-specific DNA binding"/>
    <property type="evidence" value="ECO:0007669"/>
    <property type="project" value="InterPro"/>
</dbReference>
<gene>
    <name evidence="7" type="ORF">CFF01_17460</name>
</gene>
<dbReference type="PROSITE" id="PS01124">
    <property type="entry name" value="HTH_ARAC_FAMILY_2"/>
    <property type="match status" value="1"/>
</dbReference>
<dbReference type="InterPro" id="IPR009057">
    <property type="entry name" value="Homeodomain-like_sf"/>
</dbReference>